<keyword evidence="3" id="KW-1185">Reference proteome</keyword>
<reference evidence="2" key="1">
    <citation type="submission" date="2021-03" db="EMBL/GenBank/DDBJ databases">
        <title>Chromosome level genome of the anhydrobiotic midge Polypedilum vanderplanki.</title>
        <authorList>
            <person name="Yoshida Y."/>
            <person name="Kikawada T."/>
            <person name="Gusev O."/>
        </authorList>
    </citation>
    <scope>NUCLEOTIDE SEQUENCE</scope>
    <source>
        <strain evidence="2">NIAS01</strain>
        <tissue evidence="2">Whole body or cell culture</tissue>
    </source>
</reference>
<dbReference type="FunFam" id="3.30.9.10:FF:000026">
    <property type="entry name" value="FAD-dependent oxidoreductase domain-containing protein 1"/>
    <property type="match status" value="1"/>
</dbReference>
<dbReference type="GO" id="GO:0005739">
    <property type="term" value="C:mitochondrion"/>
    <property type="evidence" value="ECO:0007669"/>
    <property type="project" value="GOC"/>
</dbReference>
<dbReference type="InterPro" id="IPR036188">
    <property type="entry name" value="FAD/NAD-bd_sf"/>
</dbReference>
<dbReference type="AlphaFoldDB" id="A0A9J6BWZ5"/>
<sequence length="526" mass="59854">MLQLRNQIKLASRTLLNNQVYYAARCMSDDSKDKKDKQLFNFDFNPNVENPFKRTGRILKNDFIRAKHWIEDLFQEDPKQKKYKMPLDRIDAFIENREDVRIFQTHCDILIIGGGGMGAAIAYWIKQKAHHGLNVVVLEKDPTYSEASTPLSVGGLRQQFSLPENIQMSLYGAEFIRKAKEYLGDNVELNFQPYGYLTLATEEGADTLRANSRLQNELGAKNEILTAKKLKEKFPWLNTDGIALGCHGLEKEGWFDPWALLCGLKKKALDLGAHFIHGEAIDFEFKQQREMYVEGVEFGKYETVDRVLARLPNGEIQPIKFAMCIIAAGHNSGKVAEMARIGKGEGILSVPLPIEPRKRYVYVFECDEKKHTGAQLNTPLVIDPSNVYFRREGLSGCYIGGRSPESVEKEPLIDNLDVDYEYFDTDVWPHLAHRVPKFEAIKVKSGWAGYYEYNRFDENGIIGLHPYYHNLYIASGFSGHGIQQCPAVGRAIAELIIDGGFLEIDLTRLGFDRIIVDQPMMELNIV</sequence>
<protein>
    <recommendedName>
        <fullName evidence="1">FAD dependent oxidoreductase domain-containing protein</fullName>
    </recommendedName>
</protein>
<feature type="domain" description="FAD dependent oxidoreductase" evidence="1">
    <location>
        <begin position="108"/>
        <end position="495"/>
    </location>
</feature>
<comment type="caution">
    <text evidence="2">The sequence shown here is derived from an EMBL/GenBank/DDBJ whole genome shotgun (WGS) entry which is preliminary data.</text>
</comment>
<dbReference type="InterPro" id="IPR006076">
    <property type="entry name" value="FAD-dep_OxRdtase"/>
</dbReference>
<proteinExistence type="predicted"/>
<dbReference type="Proteomes" id="UP001107558">
    <property type="component" value="Chromosome 2"/>
</dbReference>
<dbReference type="EMBL" id="JADBJN010000002">
    <property type="protein sequence ID" value="KAG5674266.1"/>
    <property type="molecule type" value="Genomic_DNA"/>
</dbReference>
<dbReference type="Gene3D" id="3.30.9.10">
    <property type="entry name" value="D-Amino Acid Oxidase, subunit A, domain 2"/>
    <property type="match status" value="1"/>
</dbReference>
<dbReference type="PANTHER" id="PTHR13847">
    <property type="entry name" value="SARCOSINE DEHYDROGENASE-RELATED"/>
    <property type="match status" value="1"/>
</dbReference>
<dbReference type="OrthoDB" id="424974at2759"/>
<organism evidence="2 3">
    <name type="scientific">Polypedilum vanderplanki</name>
    <name type="common">Sleeping chironomid midge</name>
    <dbReference type="NCBI Taxonomy" id="319348"/>
    <lineage>
        <taxon>Eukaryota</taxon>
        <taxon>Metazoa</taxon>
        <taxon>Ecdysozoa</taxon>
        <taxon>Arthropoda</taxon>
        <taxon>Hexapoda</taxon>
        <taxon>Insecta</taxon>
        <taxon>Pterygota</taxon>
        <taxon>Neoptera</taxon>
        <taxon>Endopterygota</taxon>
        <taxon>Diptera</taxon>
        <taxon>Nematocera</taxon>
        <taxon>Chironomoidea</taxon>
        <taxon>Chironomidae</taxon>
        <taxon>Chironominae</taxon>
        <taxon>Polypedilum</taxon>
        <taxon>Polypedilum</taxon>
    </lineage>
</organism>
<evidence type="ECO:0000259" key="1">
    <source>
        <dbReference type="Pfam" id="PF01266"/>
    </source>
</evidence>
<dbReference type="SUPFAM" id="SSF51905">
    <property type="entry name" value="FAD/NAD(P)-binding domain"/>
    <property type="match status" value="1"/>
</dbReference>
<dbReference type="PANTHER" id="PTHR13847:SF282">
    <property type="entry name" value="LETHAL (2) 37BB"/>
    <property type="match status" value="1"/>
</dbReference>
<accession>A0A9J6BWZ5</accession>
<evidence type="ECO:0000313" key="3">
    <source>
        <dbReference type="Proteomes" id="UP001107558"/>
    </source>
</evidence>
<dbReference type="Gene3D" id="3.50.50.60">
    <property type="entry name" value="FAD/NAD(P)-binding domain"/>
    <property type="match status" value="1"/>
</dbReference>
<name>A0A9J6BWZ5_POLVA</name>
<dbReference type="GO" id="GO:0032981">
    <property type="term" value="P:mitochondrial respiratory chain complex I assembly"/>
    <property type="evidence" value="ECO:0007669"/>
    <property type="project" value="TreeGrafter"/>
</dbReference>
<dbReference type="Pfam" id="PF01266">
    <property type="entry name" value="DAO"/>
    <property type="match status" value="1"/>
</dbReference>
<evidence type="ECO:0000313" key="2">
    <source>
        <dbReference type="EMBL" id="KAG5674266.1"/>
    </source>
</evidence>
<gene>
    <name evidence="2" type="ORF">PVAND_004246</name>
</gene>